<dbReference type="GO" id="GO:0046872">
    <property type="term" value="F:metal ion binding"/>
    <property type="evidence" value="ECO:0007669"/>
    <property type="project" value="UniProtKB-KW"/>
</dbReference>
<evidence type="ECO:0000256" key="1">
    <source>
        <dbReference type="ARBA" id="ARBA00001947"/>
    </source>
</evidence>
<dbReference type="InterPro" id="IPR001279">
    <property type="entry name" value="Metallo-B-lactamas"/>
</dbReference>
<protein>
    <submittedName>
        <fullName evidence="6">MBL fold metallo-hydrolase</fullName>
    </submittedName>
</protein>
<gene>
    <name evidence="6" type="ORF">BSZ37_19055</name>
</gene>
<proteinExistence type="predicted"/>
<dbReference type="AlphaFoldDB" id="A0A271J4B7"/>
<accession>A0A271J4B7</accession>
<dbReference type="EMBL" id="MQWD01000001">
    <property type="protein sequence ID" value="PAP78371.1"/>
    <property type="molecule type" value="Genomic_DNA"/>
</dbReference>
<comment type="cofactor">
    <cofactor evidence="1">
        <name>Zn(2+)</name>
        <dbReference type="ChEBI" id="CHEBI:29105"/>
    </cofactor>
</comment>
<keyword evidence="7" id="KW-1185">Reference proteome</keyword>
<dbReference type="InterPro" id="IPR036866">
    <property type="entry name" value="RibonucZ/Hydroxyglut_hydro"/>
</dbReference>
<dbReference type="Proteomes" id="UP000216339">
    <property type="component" value="Unassembled WGS sequence"/>
</dbReference>
<sequence length="219" mass="23292">MPLSVQSFVVSPFAENTYVLSSQGEAAIVDPGTASRAERQAVEAYVEAAGLAVRHLLLTHAHIDHVFGCHHFAERYGKAAEHGGWQLHPADAPLLENAVVQGEMFGVRVDPPPPPAHDLAAGDEIALGDVTLRVLHVPGHSPGSVAFYSEADSILVGGDVLFQGSIGRTDLWQGSLDVLLASIRDEVLTLPDATVVYSGHGPKTTVGAERRTNPFLRDL</sequence>
<name>A0A271J4B7_9BACT</name>
<keyword evidence="3 6" id="KW-0378">Hydrolase</keyword>
<evidence type="ECO:0000313" key="7">
    <source>
        <dbReference type="Proteomes" id="UP000216339"/>
    </source>
</evidence>
<organism evidence="6 7">
    <name type="scientific">Rubrivirga marina</name>
    <dbReference type="NCBI Taxonomy" id="1196024"/>
    <lineage>
        <taxon>Bacteria</taxon>
        <taxon>Pseudomonadati</taxon>
        <taxon>Rhodothermota</taxon>
        <taxon>Rhodothermia</taxon>
        <taxon>Rhodothermales</taxon>
        <taxon>Rubricoccaceae</taxon>
        <taxon>Rubrivirga</taxon>
    </lineage>
</organism>
<dbReference type="PANTHER" id="PTHR46233">
    <property type="entry name" value="HYDROXYACYLGLUTATHIONE HYDROLASE GLOC"/>
    <property type="match status" value="1"/>
</dbReference>
<reference evidence="6 7" key="1">
    <citation type="submission" date="2016-11" db="EMBL/GenBank/DDBJ databases">
        <title>Study of marine rhodopsin-containing bacteria.</title>
        <authorList>
            <person name="Yoshizawa S."/>
            <person name="Kumagai Y."/>
            <person name="Kogure K."/>
        </authorList>
    </citation>
    <scope>NUCLEOTIDE SEQUENCE [LARGE SCALE GENOMIC DNA]</scope>
    <source>
        <strain evidence="6 7">SAORIC-28</strain>
    </source>
</reference>
<evidence type="ECO:0000256" key="3">
    <source>
        <dbReference type="ARBA" id="ARBA00022801"/>
    </source>
</evidence>
<dbReference type="Gene3D" id="3.60.15.10">
    <property type="entry name" value="Ribonuclease Z/Hydroxyacylglutathione hydrolase-like"/>
    <property type="match status" value="1"/>
</dbReference>
<dbReference type="SMART" id="SM00849">
    <property type="entry name" value="Lactamase_B"/>
    <property type="match status" value="1"/>
</dbReference>
<evidence type="ECO:0000313" key="6">
    <source>
        <dbReference type="EMBL" id="PAP78371.1"/>
    </source>
</evidence>
<keyword evidence="2" id="KW-0479">Metal-binding</keyword>
<dbReference type="PANTHER" id="PTHR46233:SF3">
    <property type="entry name" value="HYDROXYACYLGLUTATHIONE HYDROLASE GLOC"/>
    <property type="match status" value="1"/>
</dbReference>
<dbReference type="InterPro" id="IPR051453">
    <property type="entry name" value="MBL_Glyoxalase_II"/>
</dbReference>
<dbReference type="SUPFAM" id="SSF56281">
    <property type="entry name" value="Metallo-hydrolase/oxidoreductase"/>
    <property type="match status" value="1"/>
</dbReference>
<evidence type="ECO:0000256" key="4">
    <source>
        <dbReference type="ARBA" id="ARBA00022833"/>
    </source>
</evidence>
<feature type="domain" description="Metallo-beta-lactamase" evidence="5">
    <location>
        <begin position="14"/>
        <end position="200"/>
    </location>
</feature>
<evidence type="ECO:0000259" key="5">
    <source>
        <dbReference type="SMART" id="SM00849"/>
    </source>
</evidence>
<dbReference type="Pfam" id="PF00753">
    <property type="entry name" value="Lactamase_B"/>
    <property type="match status" value="1"/>
</dbReference>
<dbReference type="GO" id="GO:0016787">
    <property type="term" value="F:hydrolase activity"/>
    <property type="evidence" value="ECO:0007669"/>
    <property type="project" value="UniProtKB-KW"/>
</dbReference>
<dbReference type="RefSeq" id="WP_095512053.1">
    <property type="nucleotide sequence ID" value="NZ_MQWD01000001.1"/>
</dbReference>
<keyword evidence="4" id="KW-0862">Zinc</keyword>
<dbReference type="OrthoDB" id="9802248at2"/>
<evidence type="ECO:0000256" key="2">
    <source>
        <dbReference type="ARBA" id="ARBA00022723"/>
    </source>
</evidence>
<comment type="caution">
    <text evidence="6">The sequence shown here is derived from an EMBL/GenBank/DDBJ whole genome shotgun (WGS) entry which is preliminary data.</text>
</comment>